<name>A0A4Y2PXU3_ARAVE</name>
<organism evidence="1 2">
    <name type="scientific">Araneus ventricosus</name>
    <name type="common">Orbweaver spider</name>
    <name type="synonym">Epeira ventricosa</name>
    <dbReference type="NCBI Taxonomy" id="182803"/>
    <lineage>
        <taxon>Eukaryota</taxon>
        <taxon>Metazoa</taxon>
        <taxon>Ecdysozoa</taxon>
        <taxon>Arthropoda</taxon>
        <taxon>Chelicerata</taxon>
        <taxon>Arachnida</taxon>
        <taxon>Araneae</taxon>
        <taxon>Araneomorphae</taxon>
        <taxon>Entelegynae</taxon>
        <taxon>Araneoidea</taxon>
        <taxon>Araneidae</taxon>
        <taxon>Araneus</taxon>
    </lineage>
</organism>
<protein>
    <submittedName>
        <fullName evidence="1">Uncharacterized protein</fullName>
    </submittedName>
</protein>
<sequence length="80" mass="8927">MEEALSVSGSGISLGEPLGYFEVDFGMKRQNSFDVSNPAGSRRIRSDRWMPDPTGLKLVPDCNPYILHCFSKCKRDCSIL</sequence>
<evidence type="ECO:0000313" key="2">
    <source>
        <dbReference type="Proteomes" id="UP000499080"/>
    </source>
</evidence>
<reference evidence="1 2" key="1">
    <citation type="journal article" date="2019" name="Sci. Rep.">
        <title>Orb-weaving spider Araneus ventricosus genome elucidates the spidroin gene catalogue.</title>
        <authorList>
            <person name="Kono N."/>
            <person name="Nakamura H."/>
            <person name="Ohtoshi R."/>
            <person name="Moran D.A.P."/>
            <person name="Shinohara A."/>
            <person name="Yoshida Y."/>
            <person name="Fujiwara M."/>
            <person name="Mori M."/>
            <person name="Tomita M."/>
            <person name="Arakawa K."/>
        </authorList>
    </citation>
    <scope>NUCLEOTIDE SEQUENCE [LARGE SCALE GENOMIC DNA]</scope>
</reference>
<dbReference type="AlphaFoldDB" id="A0A4Y2PXU3"/>
<dbReference type="Proteomes" id="UP000499080">
    <property type="component" value="Unassembled WGS sequence"/>
</dbReference>
<keyword evidence="2" id="KW-1185">Reference proteome</keyword>
<accession>A0A4Y2PXU3</accession>
<gene>
    <name evidence="1" type="ORF">AVEN_189702_1</name>
</gene>
<comment type="caution">
    <text evidence="1">The sequence shown here is derived from an EMBL/GenBank/DDBJ whole genome shotgun (WGS) entry which is preliminary data.</text>
</comment>
<evidence type="ECO:0000313" key="1">
    <source>
        <dbReference type="EMBL" id="GBN56004.1"/>
    </source>
</evidence>
<dbReference type="EMBL" id="BGPR01012425">
    <property type="protein sequence ID" value="GBN56004.1"/>
    <property type="molecule type" value="Genomic_DNA"/>
</dbReference>
<proteinExistence type="predicted"/>